<dbReference type="PANTHER" id="PTHR11746">
    <property type="entry name" value="O-METHYLTRANSFERASE"/>
    <property type="match status" value="1"/>
</dbReference>
<feature type="domain" description="O-methyltransferase C-terminal" evidence="4">
    <location>
        <begin position="138"/>
        <end position="262"/>
    </location>
</feature>
<dbReference type="Pfam" id="PF08100">
    <property type="entry name" value="Dimerisation"/>
    <property type="match status" value="1"/>
</dbReference>
<accession>A0A8T2EW37</accession>
<dbReference type="Pfam" id="PF00891">
    <property type="entry name" value="Methyltransf_2"/>
    <property type="match status" value="1"/>
</dbReference>
<comment type="caution">
    <text evidence="6">The sequence shown here is derived from an EMBL/GenBank/DDBJ whole genome shotgun (WGS) entry which is preliminary data.</text>
</comment>
<evidence type="ECO:0000313" key="6">
    <source>
        <dbReference type="EMBL" id="KAG7628315.1"/>
    </source>
</evidence>
<evidence type="ECO:0000259" key="4">
    <source>
        <dbReference type="Pfam" id="PF00891"/>
    </source>
</evidence>
<organism evidence="6 7">
    <name type="scientific">Arabidopsis thaliana x Arabidopsis arenosa</name>
    <dbReference type="NCBI Taxonomy" id="1240361"/>
    <lineage>
        <taxon>Eukaryota</taxon>
        <taxon>Viridiplantae</taxon>
        <taxon>Streptophyta</taxon>
        <taxon>Embryophyta</taxon>
        <taxon>Tracheophyta</taxon>
        <taxon>Spermatophyta</taxon>
        <taxon>Magnoliopsida</taxon>
        <taxon>eudicotyledons</taxon>
        <taxon>Gunneridae</taxon>
        <taxon>Pentapetalae</taxon>
        <taxon>rosids</taxon>
        <taxon>malvids</taxon>
        <taxon>Brassicales</taxon>
        <taxon>Brassicaceae</taxon>
        <taxon>Camelineae</taxon>
        <taxon>Arabidopsis</taxon>
    </lineage>
</organism>
<dbReference type="GO" id="GO:0046983">
    <property type="term" value="F:protein dimerization activity"/>
    <property type="evidence" value="ECO:0007669"/>
    <property type="project" value="InterPro"/>
</dbReference>
<dbReference type="InterPro" id="IPR001077">
    <property type="entry name" value="COMT_C"/>
</dbReference>
<reference evidence="6 7" key="1">
    <citation type="submission" date="2020-12" db="EMBL/GenBank/DDBJ databases">
        <title>Concerted genomic and epigenomic changes stabilize Arabidopsis allopolyploids.</title>
        <authorList>
            <person name="Chen Z."/>
        </authorList>
    </citation>
    <scope>NUCLEOTIDE SEQUENCE [LARGE SCALE GENOMIC DNA]</scope>
    <source>
        <strain evidence="6">Allo738</strain>
        <tissue evidence="6">Leaf</tissue>
    </source>
</reference>
<keyword evidence="1" id="KW-0489">Methyltransferase</keyword>
<dbReference type="Proteomes" id="UP000694240">
    <property type="component" value="Chromosome 3"/>
</dbReference>
<feature type="domain" description="O-methyltransferase dimerisation" evidence="5">
    <location>
        <begin position="17"/>
        <end position="111"/>
    </location>
</feature>
<dbReference type="FunFam" id="1.10.10.10:FF:000604">
    <property type="entry name" value="Caffeic acid 3-O-methyltransferase"/>
    <property type="match status" value="1"/>
</dbReference>
<evidence type="ECO:0000313" key="7">
    <source>
        <dbReference type="Proteomes" id="UP000694240"/>
    </source>
</evidence>
<dbReference type="InterPro" id="IPR012967">
    <property type="entry name" value="COMT_dimerisation"/>
</dbReference>
<gene>
    <name evidence="6" type="ORF">ISN45_At03g045850</name>
</gene>
<dbReference type="InterPro" id="IPR016461">
    <property type="entry name" value="COMT-like"/>
</dbReference>
<dbReference type="GO" id="GO:0032259">
    <property type="term" value="P:methylation"/>
    <property type="evidence" value="ECO:0007669"/>
    <property type="project" value="UniProtKB-KW"/>
</dbReference>
<evidence type="ECO:0000256" key="3">
    <source>
        <dbReference type="ARBA" id="ARBA00022691"/>
    </source>
</evidence>
<dbReference type="EMBL" id="JAEFBK010000003">
    <property type="protein sequence ID" value="KAG7628315.1"/>
    <property type="molecule type" value="Genomic_DNA"/>
</dbReference>
<name>A0A8T2EW37_9BRAS</name>
<evidence type="ECO:0000259" key="5">
    <source>
        <dbReference type="Pfam" id="PF08100"/>
    </source>
</evidence>
<dbReference type="AlphaFoldDB" id="A0A8T2EW37"/>
<protein>
    <submittedName>
        <fullName evidence="6">O-methyltransferase COMT-type</fullName>
    </submittedName>
</protein>
<dbReference type="PROSITE" id="PS51683">
    <property type="entry name" value="SAM_OMT_II"/>
    <property type="match status" value="1"/>
</dbReference>
<proteinExistence type="predicted"/>
<evidence type="ECO:0000256" key="1">
    <source>
        <dbReference type="ARBA" id="ARBA00022603"/>
    </source>
</evidence>
<dbReference type="GO" id="GO:0008171">
    <property type="term" value="F:O-methyltransferase activity"/>
    <property type="evidence" value="ECO:0007669"/>
    <property type="project" value="InterPro"/>
</dbReference>
<keyword evidence="3" id="KW-0949">S-adenosyl-L-methionine</keyword>
<keyword evidence="2" id="KW-0808">Transferase</keyword>
<evidence type="ECO:0000256" key="2">
    <source>
        <dbReference type="ARBA" id="ARBA00022679"/>
    </source>
</evidence>
<sequence>MENESSESRNRARLAIMELANMISVPMSLNAAVRLGIADAIWNGGANSPLSAAEILPRLHLPSHTTIGGDPENLQRILRMLTSYGVFSEHLVGSIERKYSLTDVGKTLVTDSGGLSYAAYVLQHHQEALMRAWPLVHTAVVEPETEPYVKANGEAAYAQYGKSEEMNGLMQKAMSGVSVPFMKAILDGYDGFKSVDILVDVGGSAGDCLRMILQQFPNVREGINFDLPEVVAKAPNIPGVTHVGGDMFQSVPSADAIFMKVCCNIIVCHENTPTNIFANRTNSSFCI</sequence>
<keyword evidence="7" id="KW-1185">Reference proteome</keyword>